<dbReference type="GO" id="GO:1903607">
    <property type="term" value="P:cytochrome c biosynthetic process"/>
    <property type="evidence" value="ECO:0007669"/>
    <property type="project" value="TreeGrafter"/>
</dbReference>
<evidence type="ECO:0000256" key="9">
    <source>
        <dbReference type="ARBA" id="ARBA00022748"/>
    </source>
</evidence>
<feature type="transmembrane region" description="Helical" evidence="12">
    <location>
        <begin position="187"/>
        <end position="207"/>
    </location>
</feature>
<comment type="similarity">
    <text evidence="3">Belongs to the CcmB/CycW/HelB family.</text>
</comment>
<keyword evidence="6" id="KW-1003">Cell membrane</keyword>
<evidence type="ECO:0000256" key="3">
    <source>
        <dbReference type="ARBA" id="ARBA00010544"/>
    </source>
</evidence>
<comment type="subcellular location">
    <subcellularLocation>
        <location evidence="2">Cell inner membrane</location>
        <topology evidence="2">Multi-pass membrane protein</topology>
    </subcellularLocation>
</comment>
<evidence type="ECO:0000256" key="8">
    <source>
        <dbReference type="ARBA" id="ARBA00022692"/>
    </source>
</evidence>
<evidence type="ECO:0000313" key="13">
    <source>
        <dbReference type="EMBL" id="SVA84074.1"/>
    </source>
</evidence>
<dbReference type="GO" id="GO:0015232">
    <property type="term" value="F:heme transmembrane transporter activity"/>
    <property type="evidence" value="ECO:0007669"/>
    <property type="project" value="InterPro"/>
</dbReference>
<keyword evidence="11 12" id="KW-0472">Membrane</keyword>
<sequence>MEFRTKERLIAMAAFAVLTGILFSYTLDTTRLQPQDVAAGLIWMTIVFGGLLGVGRTFHLENQDGAFQGILMSPVPRDAVFLGKTLANFLLVYVIAILVLGVFTFLFALEIRSSVWALLLALALGSLAFVALGTLFAAVSSGTRMGETLLPILVFPLLLPVVIWGGVVTGRLLAGRPVSEVLGSIRLLGAFALVAVAAGALLFRFVVED</sequence>
<dbReference type="EMBL" id="UINC01019894">
    <property type="protein sequence ID" value="SVA84074.1"/>
    <property type="molecule type" value="Genomic_DNA"/>
</dbReference>
<evidence type="ECO:0000256" key="11">
    <source>
        <dbReference type="ARBA" id="ARBA00023136"/>
    </source>
</evidence>
<keyword evidence="5" id="KW-0813">Transport</keyword>
<keyword evidence="9" id="KW-0201">Cytochrome c-type biogenesis</keyword>
<dbReference type="AlphaFoldDB" id="A0A381Z4L7"/>
<keyword evidence="8 12" id="KW-0812">Transmembrane</keyword>
<dbReference type="GO" id="GO:0017004">
    <property type="term" value="P:cytochrome complex assembly"/>
    <property type="evidence" value="ECO:0007669"/>
    <property type="project" value="UniProtKB-KW"/>
</dbReference>
<feature type="transmembrane region" description="Helical" evidence="12">
    <location>
        <begin position="37"/>
        <end position="54"/>
    </location>
</feature>
<protein>
    <recommendedName>
        <fullName evidence="4">Heme exporter protein B</fullName>
    </recommendedName>
</protein>
<feature type="transmembrane region" description="Helical" evidence="12">
    <location>
        <begin position="149"/>
        <end position="167"/>
    </location>
</feature>
<feature type="transmembrane region" description="Helical" evidence="12">
    <location>
        <begin position="86"/>
        <end position="109"/>
    </location>
</feature>
<evidence type="ECO:0000256" key="10">
    <source>
        <dbReference type="ARBA" id="ARBA00022989"/>
    </source>
</evidence>
<dbReference type="Pfam" id="PF03379">
    <property type="entry name" value="CcmB"/>
    <property type="match status" value="1"/>
</dbReference>
<evidence type="ECO:0000256" key="1">
    <source>
        <dbReference type="ARBA" id="ARBA00002442"/>
    </source>
</evidence>
<dbReference type="InterPro" id="IPR003544">
    <property type="entry name" value="Cyt_c_biogenesis_CcmB"/>
</dbReference>
<keyword evidence="10 12" id="KW-1133">Transmembrane helix</keyword>
<evidence type="ECO:0000256" key="5">
    <source>
        <dbReference type="ARBA" id="ARBA00022448"/>
    </source>
</evidence>
<comment type="function">
    <text evidence="1">Required for the export of heme to the periplasm for the biogenesis of c-type cytochromes.</text>
</comment>
<dbReference type="PIRSF" id="PIRSF002764">
    <property type="entry name" value="CcmB"/>
    <property type="match status" value="1"/>
</dbReference>
<dbReference type="PRINTS" id="PR01414">
    <property type="entry name" value="CCMBBIOGNSIS"/>
</dbReference>
<dbReference type="PANTHER" id="PTHR30070">
    <property type="entry name" value="HEME EXPORTER PROTEIN B"/>
    <property type="match status" value="1"/>
</dbReference>
<evidence type="ECO:0000256" key="4">
    <source>
        <dbReference type="ARBA" id="ARBA00016452"/>
    </source>
</evidence>
<reference evidence="13" key="1">
    <citation type="submission" date="2018-05" db="EMBL/GenBank/DDBJ databases">
        <authorList>
            <person name="Lanie J.A."/>
            <person name="Ng W.-L."/>
            <person name="Kazmierczak K.M."/>
            <person name="Andrzejewski T.M."/>
            <person name="Davidsen T.M."/>
            <person name="Wayne K.J."/>
            <person name="Tettelin H."/>
            <person name="Glass J.I."/>
            <person name="Rusch D."/>
            <person name="Podicherti R."/>
            <person name="Tsui H.-C.T."/>
            <person name="Winkler M.E."/>
        </authorList>
    </citation>
    <scope>NUCLEOTIDE SEQUENCE</scope>
</reference>
<dbReference type="PANTHER" id="PTHR30070:SF1">
    <property type="entry name" value="CYTOCHROME C BIOGENESIS B-RELATED"/>
    <property type="match status" value="1"/>
</dbReference>
<evidence type="ECO:0000256" key="7">
    <source>
        <dbReference type="ARBA" id="ARBA00022519"/>
    </source>
</evidence>
<gene>
    <name evidence="13" type="ORF">METZ01_LOCUS136928</name>
</gene>
<evidence type="ECO:0000256" key="12">
    <source>
        <dbReference type="SAM" id="Phobius"/>
    </source>
</evidence>
<feature type="transmembrane region" description="Helical" evidence="12">
    <location>
        <begin position="9"/>
        <end position="25"/>
    </location>
</feature>
<dbReference type="GO" id="GO:0005886">
    <property type="term" value="C:plasma membrane"/>
    <property type="evidence" value="ECO:0007669"/>
    <property type="project" value="UniProtKB-SubCell"/>
</dbReference>
<accession>A0A381Z4L7</accession>
<evidence type="ECO:0000256" key="2">
    <source>
        <dbReference type="ARBA" id="ARBA00004429"/>
    </source>
</evidence>
<name>A0A381Z4L7_9ZZZZ</name>
<dbReference type="InterPro" id="IPR026031">
    <property type="entry name" value="Cyt_c_CcmB_bac"/>
</dbReference>
<proteinExistence type="inferred from homology"/>
<evidence type="ECO:0000256" key="6">
    <source>
        <dbReference type="ARBA" id="ARBA00022475"/>
    </source>
</evidence>
<keyword evidence="7" id="KW-0997">Cell inner membrane</keyword>
<feature type="transmembrane region" description="Helical" evidence="12">
    <location>
        <begin position="115"/>
        <end position="137"/>
    </location>
</feature>
<organism evidence="13">
    <name type="scientific">marine metagenome</name>
    <dbReference type="NCBI Taxonomy" id="408172"/>
    <lineage>
        <taxon>unclassified sequences</taxon>
        <taxon>metagenomes</taxon>
        <taxon>ecological metagenomes</taxon>
    </lineage>
</organism>